<keyword evidence="2" id="KW-1185">Reference proteome</keyword>
<proteinExistence type="predicted"/>
<dbReference type="Proteomes" id="UP000682782">
    <property type="component" value="Chromosome"/>
</dbReference>
<name>A0AC61MVW9_9FIRM</name>
<sequence>MKQTDTEKMLQNDPELDALLDQMAEDVPPMPASFHDNWMSAIRTEAKQAAPAAEETEEKKPVSIVRWTRILSVAAMFVFLIGGTLLYRNTKGTMRPAMSAEKKEAAVMTEMAVTAVEEAAEEEAESEACDPDRDAGNMPLSASIPMAVASDAAAADTKSYEAEVNEAPAMAMGAAVEEDAVYEAAEAAEEPMPVPAATSMPTAEPVPEPEEAGTADEPETTEQSGLLQQAGEFFTDMGDFLLSALPYLAVLAVPAVAALLLNRRKKHKSN</sequence>
<evidence type="ECO:0000313" key="1">
    <source>
        <dbReference type="EMBL" id="QUC66527.1"/>
    </source>
</evidence>
<protein>
    <submittedName>
        <fullName evidence="1">Uncharacterized protein</fullName>
    </submittedName>
</protein>
<accession>A0AC61MVW9</accession>
<reference evidence="1" key="1">
    <citation type="submission" date="2021-01" db="EMBL/GenBank/DDBJ databases">
        <title>Complete genome sequence of Clostridiales bacterium R-7.</title>
        <authorList>
            <person name="Mahoney-Kurpe S.C."/>
            <person name="Palevich N."/>
            <person name="Koike S."/>
            <person name="Moon C.D."/>
            <person name="Attwood G.T."/>
        </authorList>
    </citation>
    <scope>NUCLEOTIDE SEQUENCE</scope>
    <source>
        <strain evidence="1">R-7</strain>
    </source>
</reference>
<organism evidence="1 2">
    <name type="scientific">Aristaeella hokkaidonensis</name>
    <dbReference type="NCBI Taxonomy" id="3046382"/>
    <lineage>
        <taxon>Bacteria</taxon>
        <taxon>Bacillati</taxon>
        <taxon>Bacillota</taxon>
        <taxon>Clostridia</taxon>
        <taxon>Eubacteriales</taxon>
        <taxon>Aristaeellaceae</taxon>
        <taxon>Aristaeella</taxon>
    </lineage>
</organism>
<evidence type="ECO:0000313" key="2">
    <source>
        <dbReference type="Proteomes" id="UP000682782"/>
    </source>
</evidence>
<gene>
    <name evidence="1" type="ORF">JYE49_11750</name>
</gene>
<dbReference type="EMBL" id="CP068393">
    <property type="protein sequence ID" value="QUC66527.1"/>
    <property type="molecule type" value="Genomic_DNA"/>
</dbReference>